<evidence type="ECO:0000256" key="2">
    <source>
        <dbReference type="ARBA" id="ARBA00022741"/>
    </source>
</evidence>
<keyword evidence="3 4" id="KW-0067">ATP-binding</keyword>
<keyword evidence="2 4" id="KW-0547">Nucleotide-binding</keyword>
<name>A0A8J6TU31_9FLAO</name>
<dbReference type="PANTHER" id="PTHR23407:SF1">
    <property type="entry name" value="5-FORMYLTETRAHYDROFOLATE CYCLO-LIGASE"/>
    <property type="match status" value="1"/>
</dbReference>
<dbReference type="GO" id="GO:0005524">
    <property type="term" value="F:ATP binding"/>
    <property type="evidence" value="ECO:0007669"/>
    <property type="project" value="UniProtKB-KW"/>
</dbReference>
<comment type="catalytic activity">
    <reaction evidence="5">
        <text>(6S)-5-formyl-5,6,7,8-tetrahydrofolate + ATP = (6R)-5,10-methenyltetrahydrofolate + ADP + phosphate</text>
        <dbReference type="Rhea" id="RHEA:10488"/>
        <dbReference type="ChEBI" id="CHEBI:30616"/>
        <dbReference type="ChEBI" id="CHEBI:43474"/>
        <dbReference type="ChEBI" id="CHEBI:57455"/>
        <dbReference type="ChEBI" id="CHEBI:57457"/>
        <dbReference type="ChEBI" id="CHEBI:456216"/>
        <dbReference type="EC" id="6.3.3.2"/>
    </reaction>
</comment>
<feature type="binding site" evidence="4">
    <location>
        <position position="55"/>
    </location>
    <ligand>
        <name>substrate</name>
    </ligand>
</feature>
<dbReference type="NCBIfam" id="TIGR02727">
    <property type="entry name" value="MTHFS_bact"/>
    <property type="match status" value="1"/>
</dbReference>
<evidence type="ECO:0000313" key="6">
    <source>
        <dbReference type="EMBL" id="MBC9813854.1"/>
    </source>
</evidence>
<feature type="binding site" evidence="4">
    <location>
        <position position="48"/>
    </location>
    <ligand>
        <name>substrate</name>
    </ligand>
</feature>
<keyword evidence="7" id="KW-1185">Reference proteome</keyword>
<dbReference type="InterPro" id="IPR037171">
    <property type="entry name" value="NagB/RpiA_transferase-like"/>
</dbReference>
<sequence>MTKAECRKLYTEKRKQLSAVEIEHLSGVILDTLLKTVDFNGKTISVFLPIREKREIDTYPILDKRHELNYRVALPVADFQANNMFHYLYENPEQLVVSEYGIPEPVRGTLVSAEEIDIVLVPLLCFDKKGYRVGYGKGFYDRFLSTCRPDCLFVGLSFFEGIDAIEDIFRDDVPLNLVITPYQICHV</sequence>
<dbReference type="GO" id="GO:0046872">
    <property type="term" value="F:metal ion binding"/>
    <property type="evidence" value="ECO:0007669"/>
    <property type="project" value="UniProtKB-KW"/>
</dbReference>
<keyword evidence="5" id="KW-0479">Metal-binding</keyword>
<dbReference type="AlphaFoldDB" id="A0A8J6TU31"/>
<evidence type="ECO:0000256" key="3">
    <source>
        <dbReference type="ARBA" id="ARBA00022840"/>
    </source>
</evidence>
<keyword evidence="5" id="KW-0460">Magnesium</keyword>
<dbReference type="Proteomes" id="UP000652681">
    <property type="component" value="Unassembled WGS sequence"/>
</dbReference>
<dbReference type="InterPro" id="IPR024185">
    <property type="entry name" value="FTHF_cligase-like_sf"/>
</dbReference>
<gene>
    <name evidence="6" type="ORF">H9Y05_15365</name>
</gene>
<dbReference type="InterPro" id="IPR002698">
    <property type="entry name" value="FTHF_cligase"/>
</dbReference>
<organism evidence="6 7">
    <name type="scientific">Taishania pollutisoli</name>
    <dbReference type="NCBI Taxonomy" id="2766479"/>
    <lineage>
        <taxon>Bacteria</taxon>
        <taxon>Pseudomonadati</taxon>
        <taxon>Bacteroidota</taxon>
        <taxon>Flavobacteriia</taxon>
        <taxon>Flavobacteriales</taxon>
        <taxon>Crocinitomicaceae</taxon>
        <taxon>Taishania</taxon>
    </lineage>
</organism>
<evidence type="ECO:0000256" key="4">
    <source>
        <dbReference type="PIRSR" id="PIRSR006806-1"/>
    </source>
</evidence>
<accession>A0A8J6TU31</accession>
<feature type="binding site" evidence="4">
    <location>
        <begin position="3"/>
        <end position="7"/>
    </location>
    <ligand>
        <name>ATP</name>
        <dbReference type="ChEBI" id="CHEBI:30616"/>
    </ligand>
</feature>
<evidence type="ECO:0000256" key="5">
    <source>
        <dbReference type="RuleBase" id="RU361279"/>
    </source>
</evidence>
<dbReference type="PIRSF" id="PIRSF006806">
    <property type="entry name" value="FTHF_cligase"/>
    <property type="match status" value="1"/>
</dbReference>
<dbReference type="Gene3D" id="3.40.50.10420">
    <property type="entry name" value="NagB/RpiA/CoA transferase-like"/>
    <property type="match status" value="1"/>
</dbReference>
<dbReference type="EC" id="6.3.3.2" evidence="5"/>
<dbReference type="PANTHER" id="PTHR23407">
    <property type="entry name" value="ATPASE INHIBITOR/5-FORMYLTETRAHYDROFOLATE CYCLO-LIGASE"/>
    <property type="match status" value="1"/>
</dbReference>
<reference evidence="6" key="1">
    <citation type="submission" date="2020-09" db="EMBL/GenBank/DDBJ databases">
        <title>Taishania pollutisoli gen. nov., sp. nov., Isolated from Tetrabromobisphenol A-Contaminated Soil.</title>
        <authorList>
            <person name="Chen Q."/>
        </authorList>
    </citation>
    <scope>NUCLEOTIDE SEQUENCE</scope>
    <source>
        <strain evidence="6">CZZ-1</strain>
    </source>
</reference>
<evidence type="ECO:0000256" key="1">
    <source>
        <dbReference type="ARBA" id="ARBA00010638"/>
    </source>
</evidence>
<protein>
    <recommendedName>
        <fullName evidence="5">5-formyltetrahydrofolate cyclo-ligase</fullName>
        <ecNumber evidence="5">6.3.3.2</ecNumber>
    </recommendedName>
</protein>
<comment type="caution">
    <text evidence="6">The sequence shown here is derived from an EMBL/GenBank/DDBJ whole genome shotgun (WGS) entry which is preliminary data.</text>
</comment>
<comment type="cofactor">
    <cofactor evidence="5">
        <name>Mg(2+)</name>
        <dbReference type="ChEBI" id="CHEBI:18420"/>
    </cofactor>
</comment>
<dbReference type="Pfam" id="PF01812">
    <property type="entry name" value="5-FTHF_cyc-lig"/>
    <property type="match status" value="1"/>
</dbReference>
<dbReference type="RefSeq" id="WP_163492975.1">
    <property type="nucleotide sequence ID" value="NZ_JACVEL010000017.1"/>
</dbReference>
<dbReference type="GO" id="GO:0035999">
    <property type="term" value="P:tetrahydrofolate interconversion"/>
    <property type="evidence" value="ECO:0007669"/>
    <property type="project" value="TreeGrafter"/>
</dbReference>
<proteinExistence type="inferred from homology"/>
<dbReference type="SUPFAM" id="SSF100950">
    <property type="entry name" value="NagB/RpiA/CoA transferase-like"/>
    <property type="match status" value="1"/>
</dbReference>
<dbReference type="GO" id="GO:0030272">
    <property type="term" value="F:5-formyltetrahydrofolate cyclo-ligase activity"/>
    <property type="evidence" value="ECO:0007669"/>
    <property type="project" value="UniProtKB-EC"/>
</dbReference>
<feature type="binding site" evidence="4">
    <location>
        <begin position="132"/>
        <end position="140"/>
    </location>
    <ligand>
        <name>ATP</name>
        <dbReference type="ChEBI" id="CHEBI:30616"/>
    </ligand>
</feature>
<dbReference type="GO" id="GO:0009396">
    <property type="term" value="P:folic acid-containing compound biosynthetic process"/>
    <property type="evidence" value="ECO:0007669"/>
    <property type="project" value="TreeGrafter"/>
</dbReference>
<dbReference type="EMBL" id="JACVEL010000017">
    <property type="protein sequence ID" value="MBC9813854.1"/>
    <property type="molecule type" value="Genomic_DNA"/>
</dbReference>
<keyword evidence="6" id="KW-0436">Ligase</keyword>
<comment type="similarity">
    <text evidence="1 5">Belongs to the 5-formyltetrahydrofolate cyclo-ligase family.</text>
</comment>
<evidence type="ECO:0000313" key="7">
    <source>
        <dbReference type="Proteomes" id="UP000652681"/>
    </source>
</evidence>